<dbReference type="InterPro" id="IPR016181">
    <property type="entry name" value="Acyl_CoA_acyltransferase"/>
</dbReference>
<gene>
    <name evidence="1" type="ORF">FBZ90_108165</name>
</gene>
<dbReference type="SUPFAM" id="SSF55729">
    <property type="entry name" value="Acyl-CoA N-acyltransferases (Nat)"/>
    <property type="match status" value="1"/>
</dbReference>
<protein>
    <recommendedName>
        <fullName evidence="3">N-acetyltransferase domain-containing protein</fullName>
    </recommendedName>
</protein>
<dbReference type="Gene3D" id="3.40.630.30">
    <property type="match status" value="1"/>
</dbReference>
<dbReference type="AlphaFoldDB" id="A0A560H4R5"/>
<evidence type="ECO:0000313" key="1">
    <source>
        <dbReference type="EMBL" id="TWB41141.1"/>
    </source>
</evidence>
<accession>A0A560H4R5</accession>
<dbReference type="PANTHER" id="PTHR41368">
    <property type="entry name" value="PROTEIN YGHO"/>
    <property type="match status" value="1"/>
</dbReference>
<dbReference type="Proteomes" id="UP000315751">
    <property type="component" value="Unassembled WGS sequence"/>
</dbReference>
<dbReference type="PANTHER" id="PTHR41368:SF1">
    <property type="entry name" value="PROTEIN YGHO"/>
    <property type="match status" value="1"/>
</dbReference>
<organism evidence="1 2">
    <name type="scientific">Nitrospirillum amazonense</name>
    <dbReference type="NCBI Taxonomy" id="28077"/>
    <lineage>
        <taxon>Bacteria</taxon>
        <taxon>Pseudomonadati</taxon>
        <taxon>Pseudomonadota</taxon>
        <taxon>Alphaproteobacteria</taxon>
        <taxon>Rhodospirillales</taxon>
        <taxon>Azospirillaceae</taxon>
        <taxon>Nitrospirillum</taxon>
    </lineage>
</organism>
<dbReference type="InterPro" id="IPR039968">
    <property type="entry name" value="BcerS-like"/>
</dbReference>
<proteinExistence type="predicted"/>
<name>A0A560H4R5_9PROT</name>
<sequence length="376" mass="42160">MSSVEIIPVAGAALLDRFIRLPEGLHKDDPHYIAPLHLERKEALTSKNPFFGHADVQFWLARRDGRDVGRISAQIDHHARARDPGAAGQFGMIAAVDDAAVVKALLDTAAAWLRSRGMTRMQGPFNLNINEEIGLLVDGFDTPPMLLMGHDKPYLGPRLEKQGLAKNKDVYAYLYDITQPLPAGARRLIDRPLPKGLTVRRMDFKRYDDEIRAVTSIFNDAWQDNWGFVPLTEIETDHLAKSLRPLLDPRLVRFVEVDGQAVGFIVCLPNLNEAIRDLNGRLLPFGWAKLLWRMKVAGLKTARVPLMGIRKSASQGVIGSLLPFLLIDAVRKDAAAMGFQHIELSWILEDNMPMRRINESLGGVAYKTYRIYGKDL</sequence>
<reference evidence="1 2" key="1">
    <citation type="submission" date="2019-06" db="EMBL/GenBank/DDBJ databases">
        <title>Genomic Encyclopedia of Type Strains, Phase IV (KMG-V): Genome sequencing to study the core and pangenomes of soil and plant-associated prokaryotes.</title>
        <authorList>
            <person name="Whitman W."/>
        </authorList>
    </citation>
    <scope>NUCLEOTIDE SEQUENCE [LARGE SCALE GENOMIC DNA]</scope>
    <source>
        <strain evidence="1 2">BR 11622</strain>
    </source>
</reference>
<dbReference type="RefSeq" id="WP_145733542.1">
    <property type="nucleotide sequence ID" value="NZ_VITR01000008.1"/>
</dbReference>
<comment type="caution">
    <text evidence="1">The sequence shown here is derived from an EMBL/GenBank/DDBJ whole genome shotgun (WGS) entry which is preliminary data.</text>
</comment>
<dbReference type="EMBL" id="VITR01000008">
    <property type="protein sequence ID" value="TWB41141.1"/>
    <property type="molecule type" value="Genomic_DNA"/>
</dbReference>
<evidence type="ECO:0008006" key="3">
    <source>
        <dbReference type="Google" id="ProtNLM"/>
    </source>
</evidence>
<dbReference type="OrthoDB" id="9806005at2"/>
<keyword evidence="2" id="KW-1185">Reference proteome</keyword>
<evidence type="ECO:0000313" key="2">
    <source>
        <dbReference type="Proteomes" id="UP000315751"/>
    </source>
</evidence>